<feature type="signal peptide" evidence="1">
    <location>
        <begin position="1"/>
        <end position="23"/>
    </location>
</feature>
<accession>A0ABT9YS67</accession>
<evidence type="ECO:0008006" key="4">
    <source>
        <dbReference type="Google" id="ProtNLM"/>
    </source>
</evidence>
<feature type="chain" id="PRO_5045645369" description="Lipoprotein" evidence="1">
    <location>
        <begin position="24"/>
        <end position="290"/>
    </location>
</feature>
<evidence type="ECO:0000313" key="3">
    <source>
        <dbReference type="Proteomes" id="UP001223079"/>
    </source>
</evidence>
<dbReference type="PROSITE" id="PS51257">
    <property type="entry name" value="PROKAR_LIPOPROTEIN"/>
    <property type="match status" value="1"/>
</dbReference>
<comment type="caution">
    <text evidence="2">The sequence shown here is derived from an EMBL/GenBank/DDBJ whole genome shotgun (WGS) entry which is preliminary data.</text>
</comment>
<gene>
    <name evidence="2" type="ORF">J2S23_001167</name>
</gene>
<sequence>MKKMLLFFYIPLLFVLAACGQTAKDEFLTRVESQQSQKQTSYDYKIKLDDVTSSDATGIATSFESFIGKQIDATISQDLEKGLATILLDLSAVNPSLSQVEVIYAGDNLYMNAATFTSLSGITTTALDGKYIDVQELLGQSMPEIPKLSDYTPNNQANAALYKELDEKKFTKDGDDVTLTLTLNDLIALVEKAAEKGDDETKKQAADIQEQLETATETFSPDSIFNITLDKKDNGKLLMDLFSAENKEDSVQISMTFTKKDYQEPIAPTADDILTEEEFNTLMLEAYSGQ</sequence>
<evidence type="ECO:0000256" key="1">
    <source>
        <dbReference type="SAM" id="SignalP"/>
    </source>
</evidence>
<dbReference type="Proteomes" id="UP001223079">
    <property type="component" value="Unassembled WGS sequence"/>
</dbReference>
<evidence type="ECO:0000313" key="2">
    <source>
        <dbReference type="EMBL" id="MDQ0222615.1"/>
    </source>
</evidence>
<dbReference type="EMBL" id="JAUSTM010000009">
    <property type="protein sequence ID" value="MDQ0222615.1"/>
    <property type="molecule type" value="Genomic_DNA"/>
</dbReference>
<name>A0ABT9YS67_9STRE</name>
<keyword evidence="3" id="KW-1185">Reference proteome</keyword>
<protein>
    <recommendedName>
        <fullName evidence="4">Lipoprotein</fullName>
    </recommendedName>
</protein>
<reference evidence="2 3" key="1">
    <citation type="submission" date="2023-07" db="EMBL/GenBank/DDBJ databases">
        <title>Genomic Encyclopedia of Type Strains, Phase IV (KMG-IV): sequencing the most valuable type-strain genomes for metagenomic binning, comparative biology and taxonomic classification.</title>
        <authorList>
            <person name="Goeker M."/>
        </authorList>
    </citation>
    <scope>NUCLEOTIDE SEQUENCE [LARGE SCALE GENOMIC DNA]</scope>
    <source>
        <strain evidence="2 3">DSM 105143</strain>
    </source>
</reference>
<organism evidence="2 3">
    <name type="scientific">Streptococcus moroccensis</name>
    <dbReference type="NCBI Taxonomy" id="1451356"/>
    <lineage>
        <taxon>Bacteria</taxon>
        <taxon>Bacillati</taxon>
        <taxon>Bacillota</taxon>
        <taxon>Bacilli</taxon>
        <taxon>Lactobacillales</taxon>
        <taxon>Streptococcaceae</taxon>
        <taxon>Streptococcus</taxon>
    </lineage>
</organism>
<keyword evidence="1" id="KW-0732">Signal</keyword>
<dbReference type="RefSeq" id="WP_307121806.1">
    <property type="nucleotide sequence ID" value="NZ_JAUSTM010000009.1"/>
</dbReference>
<proteinExistence type="predicted"/>